<dbReference type="AlphaFoldDB" id="A0A1C3ERH7"/>
<name>A0A1C3ERH7_9GAMM</name>
<sequence length="256" mass="29909">MFSDKQQSQRDFEWLRQAPQLLKLPARLQVPDLFWVEAMKCPQGLEYDGGHRIGFYYQWLLKHALLSHPSYQLIAEEIQLNADGKTLGSVDFLVKSDTGELEHWEVAVKFYLAYDKQWFGPNAKDTLAKKQEKMVDHQLALSTTTVFQQQFPDLVPTQHKLLMQGRLYINPWLEETHISHEIARNEAIQGYWCWNHQLPDNAVYSLLSRGQWMCSPDPETLPTIEGNQIKPVQRAQHLIDEQGKHWFVVPDNWPDS</sequence>
<evidence type="ECO:0008006" key="3">
    <source>
        <dbReference type="Google" id="ProtNLM"/>
    </source>
</evidence>
<gene>
    <name evidence="1" type="ORF">A8L45_01960</name>
</gene>
<reference evidence="1 2" key="1">
    <citation type="submission" date="2016-05" db="EMBL/GenBank/DDBJ databases">
        <title>Genomic Taxonomy of the Vibrionaceae.</title>
        <authorList>
            <person name="Gomez-Gil B."/>
            <person name="Enciso-Ibarra J."/>
        </authorList>
    </citation>
    <scope>NUCLEOTIDE SEQUENCE [LARGE SCALE GENOMIC DNA]</scope>
    <source>
        <strain evidence="1 2">CAIM 1920</strain>
    </source>
</reference>
<dbReference type="InterPro" id="IPR015003">
    <property type="entry name" value="DUF1853"/>
</dbReference>
<evidence type="ECO:0000313" key="1">
    <source>
        <dbReference type="EMBL" id="ODA35824.1"/>
    </source>
</evidence>
<dbReference type="Proteomes" id="UP000094936">
    <property type="component" value="Unassembled WGS sequence"/>
</dbReference>
<evidence type="ECO:0000313" key="2">
    <source>
        <dbReference type="Proteomes" id="UP000094936"/>
    </source>
</evidence>
<accession>A0A1C3ERH7</accession>
<organism evidence="1 2">
    <name type="scientific">Veronia pacifica</name>
    <dbReference type="NCBI Taxonomy" id="1080227"/>
    <lineage>
        <taxon>Bacteria</taxon>
        <taxon>Pseudomonadati</taxon>
        <taxon>Pseudomonadota</taxon>
        <taxon>Gammaproteobacteria</taxon>
        <taxon>Vibrionales</taxon>
        <taxon>Vibrionaceae</taxon>
        <taxon>Veronia</taxon>
    </lineage>
</organism>
<keyword evidence="2" id="KW-1185">Reference proteome</keyword>
<dbReference type="EMBL" id="LYBM01000002">
    <property type="protein sequence ID" value="ODA35824.1"/>
    <property type="molecule type" value="Genomic_DNA"/>
</dbReference>
<dbReference type="OrthoDB" id="378654at2"/>
<comment type="caution">
    <text evidence="1">The sequence shown here is derived from an EMBL/GenBank/DDBJ whole genome shotgun (WGS) entry which is preliminary data.</text>
</comment>
<protein>
    <recommendedName>
        <fullName evidence="3">Type II citrate synthase</fullName>
    </recommendedName>
</protein>
<proteinExistence type="predicted"/>
<dbReference type="Pfam" id="PF08907">
    <property type="entry name" value="DUF1853"/>
    <property type="match status" value="1"/>
</dbReference>
<dbReference type="RefSeq" id="WP_068898670.1">
    <property type="nucleotide sequence ID" value="NZ_JBHUIF010000032.1"/>
</dbReference>